<dbReference type="Gene3D" id="3.30.300.30">
    <property type="match status" value="1"/>
</dbReference>
<sequence length="129" mass="14644">MTTTSTTPHIYRSKDPAPVIPTEMSIWQVFLEYNPDLVPDNKDDGQETEVPLAYVKLKPHIAKHGIPQTLQHIRAFMDGRGSSYEKPRGGVHHLEAIPKNPTGKVLRRLLPARIELDAKYAQLKRRKGK</sequence>
<dbReference type="STRING" id="5098.A0A507QZ39"/>
<proteinExistence type="predicted"/>
<protein>
    <recommendedName>
        <fullName evidence="3">AMP-binding enzyme C-terminal domain-containing protein</fullName>
    </recommendedName>
</protein>
<evidence type="ECO:0008006" key="3">
    <source>
        <dbReference type="Google" id="ProtNLM"/>
    </source>
</evidence>
<dbReference type="SUPFAM" id="SSF56801">
    <property type="entry name" value="Acetyl-CoA synthetase-like"/>
    <property type="match status" value="1"/>
</dbReference>
<dbReference type="InterPro" id="IPR045851">
    <property type="entry name" value="AMP-bd_C_sf"/>
</dbReference>
<gene>
    <name evidence="1" type="ORF">MPDQ_006196</name>
</gene>
<accession>A0A507QZ39</accession>
<reference evidence="1 2" key="1">
    <citation type="submission" date="2019-06" db="EMBL/GenBank/DDBJ databases">
        <title>Wine fermentation using esterase from Monascus purpureus.</title>
        <authorList>
            <person name="Geng C."/>
            <person name="Zhang Y."/>
        </authorList>
    </citation>
    <scope>NUCLEOTIDE SEQUENCE [LARGE SCALE GENOMIC DNA]</scope>
    <source>
        <strain evidence="1">HQ1</strain>
    </source>
</reference>
<dbReference type="AlphaFoldDB" id="A0A507QZ39"/>
<dbReference type="EMBL" id="VIFY01000050">
    <property type="protein sequence ID" value="TQB73111.1"/>
    <property type="molecule type" value="Genomic_DNA"/>
</dbReference>
<dbReference type="Proteomes" id="UP000319663">
    <property type="component" value="Unassembled WGS sequence"/>
</dbReference>
<organism evidence="1 2">
    <name type="scientific">Monascus purpureus</name>
    <name type="common">Red mold</name>
    <name type="synonym">Monascus anka</name>
    <dbReference type="NCBI Taxonomy" id="5098"/>
    <lineage>
        <taxon>Eukaryota</taxon>
        <taxon>Fungi</taxon>
        <taxon>Dikarya</taxon>
        <taxon>Ascomycota</taxon>
        <taxon>Pezizomycotina</taxon>
        <taxon>Eurotiomycetes</taxon>
        <taxon>Eurotiomycetidae</taxon>
        <taxon>Eurotiales</taxon>
        <taxon>Aspergillaceae</taxon>
        <taxon>Monascus</taxon>
    </lineage>
</organism>
<comment type="caution">
    <text evidence="1">The sequence shown here is derived from an EMBL/GenBank/DDBJ whole genome shotgun (WGS) entry which is preliminary data.</text>
</comment>
<evidence type="ECO:0000313" key="2">
    <source>
        <dbReference type="Proteomes" id="UP000319663"/>
    </source>
</evidence>
<name>A0A507QZ39_MONPU</name>
<keyword evidence="2" id="KW-1185">Reference proteome</keyword>
<evidence type="ECO:0000313" key="1">
    <source>
        <dbReference type="EMBL" id="TQB73111.1"/>
    </source>
</evidence>